<dbReference type="AlphaFoldDB" id="A0A812USR7"/>
<sequence length="145" mass="15430">MGNLGSLVSPPPPTQHSQPPHHHEPWRPSVDKMSALHLLRSRETPMGLMPELVNATIGHQISSARELTLLLASFARRALWRSAVVLLSQARAVVDMPALGAALAACERGSQWSVAAALLEDFQSQLLSPDDGAAASVLAAAWMAS</sequence>
<evidence type="ECO:0000256" key="1">
    <source>
        <dbReference type="SAM" id="MobiDB-lite"/>
    </source>
</evidence>
<name>A0A812USR7_9DINO</name>
<organism evidence="2 3">
    <name type="scientific">Symbiodinium natans</name>
    <dbReference type="NCBI Taxonomy" id="878477"/>
    <lineage>
        <taxon>Eukaryota</taxon>
        <taxon>Sar</taxon>
        <taxon>Alveolata</taxon>
        <taxon>Dinophyceae</taxon>
        <taxon>Suessiales</taxon>
        <taxon>Symbiodiniaceae</taxon>
        <taxon>Symbiodinium</taxon>
    </lineage>
</organism>
<accession>A0A812USR7</accession>
<keyword evidence="3" id="KW-1185">Reference proteome</keyword>
<reference evidence="2" key="1">
    <citation type="submission" date="2021-02" db="EMBL/GenBank/DDBJ databases">
        <authorList>
            <person name="Dougan E. K."/>
            <person name="Rhodes N."/>
            <person name="Thang M."/>
            <person name="Chan C."/>
        </authorList>
    </citation>
    <scope>NUCLEOTIDE SEQUENCE</scope>
</reference>
<evidence type="ECO:0000313" key="3">
    <source>
        <dbReference type="Proteomes" id="UP000604046"/>
    </source>
</evidence>
<comment type="caution">
    <text evidence="2">The sequence shown here is derived from an EMBL/GenBank/DDBJ whole genome shotgun (WGS) entry which is preliminary data.</text>
</comment>
<feature type="region of interest" description="Disordered" evidence="1">
    <location>
        <begin position="1"/>
        <end position="28"/>
    </location>
</feature>
<dbReference type="EMBL" id="CAJNDS010002761">
    <property type="protein sequence ID" value="CAE7588141.1"/>
    <property type="molecule type" value="Genomic_DNA"/>
</dbReference>
<gene>
    <name evidence="2" type="ORF">SNAT2548_LOCUS33516</name>
</gene>
<evidence type="ECO:0000313" key="2">
    <source>
        <dbReference type="EMBL" id="CAE7588141.1"/>
    </source>
</evidence>
<dbReference type="OrthoDB" id="437770at2759"/>
<dbReference type="Proteomes" id="UP000604046">
    <property type="component" value="Unassembled WGS sequence"/>
</dbReference>
<proteinExistence type="predicted"/>
<protein>
    <submittedName>
        <fullName evidence="2">Uncharacterized protein</fullName>
    </submittedName>
</protein>